<gene>
    <name evidence="1" type="ORF">SLEP1_g42468</name>
</gene>
<evidence type="ECO:0000313" key="2">
    <source>
        <dbReference type="Proteomes" id="UP001054252"/>
    </source>
</evidence>
<dbReference type="EMBL" id="BPVZ01000103">
    <property type="protein sequence ID" value="GKV34044.1"/>
    <property type="molecule type" value="Genomic_DNA"/>
</dbReference>
<evidence type="ECO:0000313" key="1">
    <source>
        <dbReference type="EMBL" id="GKV34044.1"/>
    </source>
</evidence>
<accession>A0AAV5LAU5</accession>
<protein>
    <submittedName>
        <fullName evidence="1">Uncharacterized protein</fullName>
    </submittedName>
</protein>
<dbReference type="AlphaFoldDB" id="A0AAV5LAU5"/>
<reference evidence="1 2" key="1">
    <citation type="journal article" date="2021" name="Commun. Biol.">
        <title>The genome of Shorea leprosula (Dipterocarpaceae) highlights the ecological relevance of drought in aseasonal tropical rainforests.</title>
        <authorList>
            <person name="Ng K.K.S."/>
            <person name="Kobayashi M.J."/>
            <person name="Fawcett J.A."/>
            <person name="Hatakeyama M."/>
            <person name="Paape T."/>
            <person name="Ng C.H."/>
            <person name="Ang C.C."/>
            <person name="Tnah L.H."/>
            <person name="Lee C.T."/>
            <person name="Nishiyama T."/>
            <person name="Sese J."/>
            <person name="O'Brien M.J."/>
            <person name="Copetti D."/>
            <person name="Mohd Noor M.I."/>
            <person name="Ong R.C."/>
            <person name="Putra M."/>
            <person name="Sireger I.Z."/>
            <person name="Indrioko S."/>
            <person name="Kosugi Y."/>
            <person name="Izuno A."/>
            <person name="Isagi Y."/>
            <person name="Lee S.L."/>
            <person name="Shimizu K.K."/>
        </authorList>
    </citation>
    <scope>NUCLEOTIDE SEQUENCE [LARGE SCALE GENOMIC DNA]</scope>
    <source>
        <strain evidence="1">214</strain>
    </source>
</reference>
<organism evidence="1 2">
    <name type="scientific">Rubroshorea leprosula</name>
    <dbReference type="NCBI Taxonomy" id="152421"/>
    <lineage>
        <taxon>Eukaryota</taxon>
        <taxon>Viridiplantae</taxon>
        <taxon>Streptophyta</taxon>
        <taxon>Embryophyta</taxon>
        <taxon>Tracheophyta</taxon>
        <taxon>Spermatophyta</taxon>
        <taxon>Magnoliopsida</taxon>
        <taxon>eudicotyledons</taxon>
        <taxon>Gunneridae</taxon>
        <taxon>Pentapetalae</taxon>
        <taxon>rosids</taxon>
        <taxon>malvids</taxon>
        <taxon>Malvales</taxon>
        <taxon>Dipterocarpaceae</taxon>
        <taxon>Rubroshorea</taxon>
    </lineage>
</organism>
<sequence length="35" mass="3955">MVADRSVSLALRSNLQFYASEETKPRTGKPWEVTS</sequence>
<keyword evidence="2" id="KW-1185">Reference proteome</keyword>
<proteinExistence type="predicted"/>
<comment type="caution">
    <text evidence="1">The sequence shown here is derived from an EMBL/GenBank/DDBJ whole genome shotgun (WGS) entry which is preliminary data.</text>
</comment>
<dbReference type="Proteomes" id="UP001054252">
    <property type="component" value="Unassembled WGS sequence"/>
</dbReference>
<name>A0AAV5LAU5_9ROSI</name>